<evidence type="ECO:0000313" key="2">
    <source>
        <dbReference type="Proteomes" id="UP000682892"/>
    </source>
</evidence>
<reference evidence="1" key="1">
    <citation type="submission" date="2005-10" db="EMBL/GenBank/DDBJ databases">
        <authorList>
            <person name="Loftus B.J."/>
            <person name="Nene V.M."/>
            <person name="Hannick L.I."/>
            <person name="Bidwell S."/>
            <person name="Haas B."/>
            <person name="Amedeo P."/>
            <person name="Orvis J."/>
            <person name="Wortman J.R."/>
            <person name="White O.R."/>
            <person name="Salzberg S."/>
            <person name="Shumway M."/>
            <person name="Koo H."/>
            <person name="Zhao Y."/>
            <person name="Holmes M."/>
            <person name="Miller J."/>
            <person name="Schatz M."/>
            <person name="Pop M."/>
            <person name="Pai G."/>
            <person name="Utterback T."/>
            <person name="Rogers Y.-H."/>
            <person name="Kravitz S."/>
            <person name="Fraser C.M."/>
        </authorList>
    </citation>
    <scope>NUCLEOTIDE SEQUENCE</scope>
    <source>
        <strain evidence="1">Liverpool</strain>
    </source>
</reference>
<name>Q17AA3_AEDAE</name>
<reference evidence="1" key="2">
    <citation type="journal article" date="2007" name="Science">
        <title>Genome sequence of Aedes aegypti, a major arbovirus vector.</title>
        <authorList>
            <person name="Nene V."/>
            <person name="Wortman J.R."/>
            <person name="Lawson D."/>
            <person name="Haas B."/>
            <person name="Kodira C."/>
            <person name="Tu Z.J."/>
            <person name="Loftus B."/>
            <person name="Xi Z."/>
            <person name="Megy K."/>
            <person name="Grabherr M."/>
            <person name="Ren Q."/>
            <person name="Zdobnov E.M."/>
            <person name="Lobo N.F."/>
            <person name="Campbell K.S."/>
            <person name="Brown S.E."/>
            <person name="Bonaldo M.F."/>
            <person name="Zhu J."/>
            <person name="Sinkins S.P."/>
            <person name="Hogenkamp D.G."/>
            <person name="Amedeo P."/>
            <person name="Arensburger P."/>
            <person name="Atkinson P.W."/>
            <person name="Bidwell S."/>
            <person name="Biedler J."/>
            <person name="Birney E."/>
            <person name="Bruggner R.V."/>
            <person name="Costas J."/>
            <person name="Coy M.R."/>
            <person name="Crabtree J."/>
            <person name="Crawford M."/>
            <person name="Debruyn B."/>
            <person name="Decaprio D."/>
            <person name="Eiglmeier K."/>
            <person name="Eisenstadt E."/>
            <person name="El-Dorry H."/>
            <person name="Gelbart W.M."/>
            <person name="Gomes S.L."/>
            <person name="Hammond M."/>
            <person name="Hannick L.I."/>
            <person name="Hogan J.R."/>
            <person name="Holmes M.H."/>
            <person name="Jaffe D."/>
            <person name="Johnston J.S."/>
            <person name="Kennedy R.C."/>
            <person name="Koo H."/>
            <person name="Kravitz S."/>
            <person name="Kriventseva E.V."/>
            <person name="Kulp D."/>
            <person name="Labutti K."/>
            <person name="Lee E."/>
            <person name="Li S."/>
            <person name="Lovin D.D."/>
            <person name="Mao C."/>
            <person name="Mauceli E."/>
            <person name="Menck C.F."/>
            <person name="Miller J.R."/>
            <person name="Montgomery P."/>
            <person name="Mori A."/>
            <person name="Nascimento A.L."/>
            <person name="Naveira H.F."/>
            <person name="Nusbaum C."/>
            <person name="O'leary S."/>
            <person name="Orvis J."/>
            <person name="Pertea M."/>
            <person name="Quesneville H."/>
            <person name="Reidenbach K.R."/>
            <person name="Rogers Y.H."/>
            <person name="Roth C.W."/>
            <person name="Schneider J.R."/>
            <person name="Schatz M."/>
            <person name="Shumway M."/>
            <person name="Stanke M."/>
            <person name="Stinson E.O."/>
            <person name="Tubio J.M."/>
            <person name="Vanzee J.P."/>
            <person name="Verjovski-Almeida S."/>
            <person name="Werner D."/>
            <person name="White O."/>
            <person name="Wyder S."/>
            <person name="Zeng Q."/>
            <person name="Zhao Q."/>
            <person name="Zhao Y."/>
            <person name="Hill C.A."/>
            <person name="Raikhel A.S."/>
            <person name="Soares M.B."/>
            <person name="Knudson D.L."/>
            <person name="Lee N.H."/>
            <person name="Galagan J."/>
            <person name="Salzberg S.L."/>
            <person name="Paulsen I.T."/>
            <person name="Dimopoulos G."/>
            <person name="Collins F.H."/>
            <person name="Birren B."/>
            <person name="Fraser-Liggett C.M."/>
            <person name="Severson D.W."/>
        </authorList>
    </citation>
    <scope>NUCLEOTIDE SEQUENCE [LARGE SCALE GENOMIC DNA]</scope>
    <source>
        <strain evidence="1">Liverpool</strain>
    </source>
</reference>
<sequence length="69" mass="7910">MKLSTPTIRLIAFAFTQHSTDTYGTPRHHVDINEKASYHKSCTTHYCRQLKTIQSIDERLIYNAGSGRV</sequence>
<reference evidence="1" key="3">
    <citation type="submission" date="2012-09" db="EMBL/GenBank/DDBJ databases">
        <authorList>
            <consortium name="VectorBase"/>
        </authorList>
    </citation>
    <scope>NUCLEOTIDE SEQUENCE</scope>
    <source>
        <strain evidence="1">Liverpool</strain>
    </source>
</reference>
<dbReference type="AlphaFoldDB" id="Q17AA3"/>
<protein>
    <submittedName>
        <fullName evidence="1">AAEL005366-PA</fullName>
    </submittedName>
</protein>
<accession>Q17AA3</accession>
<proteinExistence type="predicted"/>
<dbReference type="Proteomes" id="UP000682892">
    <property type="component" value="Unassembled WGS sequence"/>
</dbReference>
<organism evidence="1 2">
    <name type="scientific">Aedes aegypti</name>
    <name type="common">Yellowfever mosquito</name>
    <name type="synonym">Culex aegypti</name>
    <dbReference type="NCBI Taxonomy" id="7159"/>
    <lineage>
        <taxon>Eukaryota</taxon>
        <taxon>Metazoa</taxon>
        <taxon>Ecdysozoa</taxon>
        <taxon>Arthropoda</taxon>
        <taxon>Hexapoda</taxon>
        <taxon>Insecta</taxon>
        <taxon>Pterygota</taxon>
        <taxon>Neoptera</taxon>
        <taxon>Endopterygota</taxon>
        <taxon>Diptera</taxon>
        <taxon>Nematocera</taxon>
        <taxon>Culicoidea</taxon>
        <taxon>Culicidae</taxon>
        <taxon>Culicinae</taxon>
        <taxon>Aedini</taxon>
        <taxon>Aedes</taxon>
        <taxon>Stegomyia</taxon>
    </lineage>
</organism>
<gene>
    <name evidence="1" type="ORF">AaeL_AAEL005366</name>
</gene>
<dbReference type="HOGENOM" id="CLU_2777909_0_0_1"/>
<dbReference type="PaxDb" id="7159-AAEL005366-PA"/>
<dbReference type="EMBL" id="CH477337">
    <property type="protein sequence ID" value="EAT43188.1"/>
    <property type="molecule type" value="Genomic_DNA"/>
</dbReference>
<evidence type="ECO:0000313" key="1">
    <source>
        <dbReference type="EMBL" id="EAT43188.1"/>
    </source>
</evidence>